<sequence>MSGSWYTSIPGGGFVPAGDATVGEDSYAGSASPDTDIFGADGNDTLDGLGGDDLLAGGGGNDILDGGNDNDILQGGAENDVLRGGDGHDLLNAIPGSDTHYGGEGEDTVELAGVPGGATWTWNVADQGWYVSYADPSQGTDFVAGDIEWVDYQEDTDLDGNPVGPMRTPCYLAGTRILTEAGEVTVEALRIGDRVVTLALNGPRLAPIRWIGRRGLDPRRHPAPEKVLPIRIAAGALGPGVPRRDLRVSPDHALLVDGALVPAERLVGLPGILREPPSGPIQYLHVELDAHDVLLAEGAPAESYLDCANRHQFANGALHAALHADFAPAGPSAAAPCADRVTGGPILERIRLRLLAGGMTRRDRAA</sequence>
<protein>
    <submittedName>
        <fullName evidence="4">Hint domain-containing protein</fullName>
    </submittedName>
</protein>
<evidence type="ECO:0000313" key="4">
    <source>
        <dbReference type="EMBL" id="MBP0462929.1"/>
    </source>
</evidence>
<dbReference type="PANTHER" id="PTHR38340">
    <property type="entry name" value="S-LAYER PROTEIN"/>
    <property type="match status" value="1"/>
</dbReference>
<dbReference type="RefSeq" id="WP_209350318.1">
    <property type="nucleotide sequence ID" value="NZ_JAGIYZ010000002.1"/>
</dbReference>
<evidence type="ECO:0000256" key="1">
    <source>
        <dbReference type="ARBA" id="ARBA00004613"/>
    </source>
</evidence>
<dbReference type="InterPro" id="IPR050557">
    <property type="entry name" value="RTX_toxin/Mannuronan_C5-epim"/>
</dbReference>
<dbReference type="InterPro" id="IPR018511">
    <property type="entry name" value="Hemolysin-typ_Ca-bd_CS"/>
</dbReference>
<dbReference type="SUPFAM" id="SSF51120">
    <property type="entry name" value="beta-Roll"/>
    <property type="match status" value="1"/>
</dbReference>
<accession>A0ABS4ANW9</accession>
<dbReference type="CDD" id="cd00081">
    <property type="entry name" value="Hint"/>
    <property type="match status" value="1"/>
</dbReference>
<comment type="caution">
    <text evidence="4">The sequence shown here is derived from an EMBL/GenBank/DDBJ whole genome shotgun (WGS) entry which is preliminary data.</text>
</comment>
<dbReference type="InterPro" id="IPR001343">
    <property type="entry name" value="Hemolysn_Ca-bd"/>
</dbReference>
<reference evidence="4 5" key="1">
    <citation type="submission" date="2021-03" db="EMBL/GenBank/DDBJ databases">
        <authorList>
            <person name="So Y."/>
        </authorList>
    </citation>
    <scope>NUCLEOTIDE SEQUENCE [LARGE SCALE GENOMIC DNA]</scope>
    <source>
        <strain evidence="4 5">PWR1</strain>
    </source>
</reference>
<gene>
    <name evidence="4" type="ORF">J5Y09_03310</name>
</gene>
<evidence type="ECO:0000256" key="2">
    <source>
        <dbReference type="ARBA" id="ARBA00022525"/>
    </source>
</evidence>
<dbReference type="InterPro" id="IPR036844">
    <property type="entry name" value="Hint_dom_sf"/>
</dbReference>
<feature type="domain" description="Hedgehog/Intein (Hint)" evidence="3">
    <location>
        <begin position="169"/>
        <end position="307"/>
    </location>
</feature>
<dbReference type="InterPro" id="IPR028992">
    <property type="entry name" value="Hedgehog/Intein_dom"/>
</dbReference>
<dbReference type="PANTHER" id="PTHR38340:SF1">
    <property type="entry name" value="S-LAYER PROTEIN"/>
    <property type="match status" value="1"/>
</dbReference>
<dbReference type="PROSITE" id="PS00330">
    <property type="entry name" value="HEMOLYSIN_CALCIUM"/>
    <property type="match status" value="1"/>
</dbReference>
<dbReference type="EMBL" id="JAGIYZ010000002">
    <property type="protein sequence ID" value="MBP0462929.1"/>
    <property type="molecule type" value="Genomic_DNA"/>
</dbReference>
<keyword evidence="2" id="KW-0964">Secreted</keyword>
<evidence type="ECO:0000259" key="3">
    <source>
        <dbReference type="Pfam" id="PF13403"/>
    </source>
</evidence>
<dbReference type="PRINTS" id="PR00313">
    <property type="entry name" value="CABNDNGRPT"/>
</dbReference>
<dbReference type="InterPro" id="IPR011049">
    <property type="entry name" value="Serralysin-like_metalloprot_C"/>
</dbReference>
<keyword evidence="5" id="KW-1185">Reference proteome</keyword>
<comment type="subcellular location">
    <subcellularLocation>
        <location evidence="1">Secreted</location>
    </subcellularLocation>
</comment>
<evidence type="ECO:0000313" key="5">
    <source>
        <dbReference type="Proteomes" id="UP000680815"/>
    </source>
</evidence>
<dbReference type="Pfam" id="PF00353">
    <property type="entry name" value="HemolysinCabind"/>
    <property type="match status" value="2"/>
</dbReference>
<organism evidence="4 5">
    <name type="scientific">Roseomonas nitratireducens</name>
    <dbReference type="NCBI Taxonomy" id="2820810"/>
    <lineage>
        <taxon>Bacteria</taxon>
        <taxon>Pseudomonadati</taxon>
        <taxon>Pseudomonadota</taxon>
        <taxon>Alphaproteobacteria</taxon>
        <taxon>Acetobacterales</taxon>
        <taxon>Roseomonadaceae</taxon>
        <taxon>Roseomonas</taxon>
    </lineage>
</organism>
<dbReference type="Gene3D" id="2.150.10.10">
    <property type="entry name" value="Serralysin-like metalloprotease, C-terminal"/>
    <property type="match status" value="1"/>
</dbReference>
<name>A0ABS4ANW9_9PROT</name>
<proteinExistence type="predicted"/>
<dbReference type="SUPFAM" id="SSF51294">
    <property type="entry name" value="Hedgehog/intein (Hint) domain"/>
    <property type="match status" value="1"/>
</dbReference>
<dbReference type="Gene3D" id="2.170.16.10">
    <property type="entry name" value="Hedgehog/Intein (Hint) domain"/>
    <property type="match status" value="1"/>
</dbReference>
<dbReference type="Proteomes" id="UP000680815">
    <property type="component" value="Unassembled WGS sequence"/>
</dbReference>
<dbReference type="Pfam" id="PF13403">
    <property type="entry name" value="Hint_2"/>
    <property type="match status" value="1"/>
</dbReference>